<dbReference type="EMBL" id="WELI01000014">
    <property type="protein sequence ID" value="KAB7726682.1"/>
    <property type="molecule type" value="Genomic_DNA"/>
</dbReference>
<dbReference type="InterPro" id="IPR011604">
    <property type="entry name" value="PDDEXK-like_dom_sf"/>
</dbReference>
<dbReference type="InterPro" id="IPR024432">
    <property type="entry name" value="Put_RecE_PDDEXK-like_dom"/>
</dbReference>
<dbReference type="Pfam" id="PF12684">
    <property type="entry name" value="DUF3799"/>
    <property type="match status" value="1"/>
</dbReference>
<dbReference type="Proteomes" id="UP000488299">
    <property type="component" value="Unassembled WGS sequence"/>
</dbReference>
<feature type="domain" description="Putative exodeoxyribonuclease 8 PDDEXK-like" evidence="1">
    <location>
        <begin position="59"/>
        <end position="191"/>
    </location>
</feature>
<organism evidence="2 3">
    <name type="scientific">Rudanella paleaurantiibacter</name>
    <dbReference type="NCBI Taxonomy" id="2614655"/>
    <lineage>
        <taxon>Bacteria</taxon>
        <taxon>Pseudomonadati</taxon>
        <taxon>Bacteroidota</taxon>
        <taxon>Cytophagia</taxon>
        <taxon>Cytophagales</taxon>
        <taxon>Cytophagaceae</taxon>
        <taxon>Rudanella</taxon>
    </lineage>
</organism>
<evidence type="ECO:0000313" key="2">
    <source>
        <dbReference type="EMBL" id="KAB7726682.1"/>
    </source>
</evidence>
<accession>A0A7J5TSV7</accession>
<gene>
    <name evidence="2" type="ORF">F5984_23935</name>
</gene>
<dbReference type="Gene3D" id="3.90.320.10">
    <property type="match status" value="1"/>
</dbReference>
<comment type="caution">
    <text evidence="2">The sequence shown here is derived from an EMBL/GenBank/DDBJ whole genome shotgun (WGS) entry which is preliminary data.</text>
</comment>
<protein>
    <recommendedName>
        <fullName evidence="1">Putative exodeoxyribonuclease 8 PDDEXK-like domain-containing protein</fullName>
    </recommendedName>
</protein>
<dbReference type="RefSeq" id="WP_152126755.1">
    <property type="nucleotide sequence ID" value="NZ_WELI01000014.1"/>
</dbReference>
<dbReference type="AlphaFoldDB" id="A0A7J5TSV7"/>
<evidence type="ECO:0000313" key="3">
    <source>
        <dbReference type="Proteomes" id="UP000488299"/>
    </source>
</evidence>
<reference evidence="2 3" key="1">
    <citation type="submission" date="2019-10" db="EMBL/GenBank/DDBJ databases">
        <title>Rudanella paleaurantiibacter sp. nov., isolated from sludge.</title>
        <authorList>
            <person name="Xu S.Q."/>
        </authorList>
    </citation>
    <scope>NUCLEOTIDE SEQUENCE [LARGE SCALE GENOMIC DNA]</scope>
    <source>
        <strain evidence="2 3">HX-22-17</strain>
    </source>
</reference>
<sequence length="205" mass="23627">MDYRQLNRIANSDLTELKNHIFGLPQRNTSQAQEFGTRFHDYLLLDSDTVPSGKGATATRRMLDVVRADAFFARLLPEAEIETPQFWNDEQTGLPCKARLDIRLPGEGLIVDVKTTSARSQREFESNCYRYEYDRQAAFYLDGCRQAGECADRFILLGIQKHKPHNLYVVEVLADSIFMDGGRRKYHRLLRSWQETGFRPSSWGG</sequence>
<name>A0A7J5TSV7_9BACT</name>
<keyword evidence="3" id="KW-1185">Reference proteome</keyword>
<proteinExistence type="predicted"/>
<evidence type="ECO:0000259" key="1">
    <source>
        <dbReference type="Pfam" id="PF12684"/>
    </source>
</evidence>